<comment type="function">
    <text evidence="13">Self-glucosylating initiator of glycogen synthesis. It catalyzes the formation of a short alpha (1,4)-glucosyl chain covalently attached via a glucose 1-O-tyrosyl linkage to internal tyrosine residues and these chains act as primers for the elongation reaction catalyzed by glycogen synthase.</text>
</comment>
<keyword evidence="6" id="KW-0320">Glycogen biosynthesis</keyword>
<keyword evidence="8" id="KW-0464">Manganese</keyword>
<evidence type="ECO:0000313" key="15">
    <source>
        <dbReference type="EMBL" id="VDK69018.1"/>
    </source>
</evidence>
<dbReference type="OrthoDB" id="2014201at2759"/>
<evidence type="ECO:0000256" key="10">
    <source>
        <dbReference type="ARBA" id="ARBA00038934"/>
    </source>
</evidence>
<accession>A0A182E5W0</accession>
<sequence>MTEAWVTLATSDGYAIGALVLAHSLRVQHTTKQLHCMVTSGVSQQLREELAATFDAINMVDVLNSEDTVNLRLIGRPDLGVTFTKIHCWRLTQYSKCVFLDADCVVLQNADELFDHEELSAVADIGWPDCFNSGVFVYQPSEQTYSDILNFALENGSFDGGDQGLLNMFFKGWRDKPPAFRLPFIYNMTSGAIYTYAAAFKKFGSQVKIVHFLGPVKPWQQTSNVHFSEHLAYWWSLFKSRLTSNLITSHVSSPRSSPRSSSQRTTEITGTSGAPLSATISTTTDTTTTTTTTAVPVTTAPSTSEEDVTAVLLPRSGPLDPLCMRVFRCVPPSYGAWKPLRHPPTHLANQMAMFSLGPVMQSSELSVACSEIPGVTFEPSSPPTDEERMRAWEVGHPDYLGADAFDNIQKAIDHALK</sequence>
<evidence type="ECO:0000313" key="16">
    <source>
        <dbReference type="Proteomes" id="UP000271087"/>
    </source>
</evidence>
<reference evidence="17" key="1">
    <citation type="submission" date="2016-06" db="UniProtKB">
        <authorList>
            <consortium name="WormBaseParasite"/>
        </authorList>
    </citation>
    <scope>IDENTIFICATION</scope>
</reference>
<dbReference type="Proteomes" id="UP000271087">
    <property type="component" value="Unassembled WGS sequence"/>
</dbReference>
<dbReference type="Gene3D" id="3.90.550.10">
    <property type="entry name" value="Spore Coat Polysaccharide Biosynthesis Protein SpsA, Chain A"/>
    <property type="match status" value="1"/>
</dbReference>
<evidence type="ECO:0000313" key="17">
    <source>
        <dbReference type="WBParaSite" id="nOo.2.0.1.t03395-RA"/>
    </source>
</evidence>
<dbReference type="EMBL" id="UYRW01000642">
    <property type="protein sequence ID" value="VDK69018.1"/>
    <property type="molecule type" value="Genomic_DNA"/>
</dbReference>
<feature type="compositionally biased region" description="Polar residues" evidence="14">
    <location>
        <begin position="263"/>
        <end position="274"/>
    </location>
</feature>
<dbReference type="WBParaSite" id="nOo.2.0.1.t03395-RA">
    <property type="protein sequence ID" value="nOo.2.0.1.t03395-RA"/>
    <property type="gene ID" value="nOo.2.0.1.g03395"/>
</dbReference>
<comment type="catalytic activity">
    <reaction evidence="11">
        <text>[1,4-alpha-D-glucosyl](n)-L-tyrosyl-[glycogenin] + UDP-alpha-D-glucose = [1,4-alpha-D-glucosyl](n+1)-L-tyrosyl-[glycogenin] + UDP + H(+)</text>
        <dbReference type="Rhea" id="RHEA:56560"/>
        <dbReference type="Rhea" id="RHEA-COMP:14606"/>
        <dbReference type="Rhea" id="RHEA-COMP:14607"/>
        <dbReference type="ChEBI" id="CHEBI:15378"/>
        <dbReference type="ChEBI" id="CHEBI:58223"/>
        <dbReference type="ChEBI" id="CHEBI:58885"/>
        <dbReference type="ChEBI" id="CHEBI:140574"/>
        <dbReference type="EC" id="2.4.1.186"/>
    </reaction>
</comment>
<evidence type="ECO:0000256" key="14">
    <source>
        <dbReference type="SAM" id="MobiDB-lite"/>
    </source>
</evidence>
<evidence type="ECO:0000256" key="8">
    <source>
        <dbReference type="ARBA" id="ARBA00023211"/>
    </source>
</evidence>
<comment type="cofactor">
    <cofactor evidence="1">
        <name>Mn(2+)</name>
        <dbReference type="ChEBI" id="CHEBI:29035"/>
    </cofactor>
</comment>
<dbReference type="Pfam" id="PF01501">
    <property type="entry name" value="Glyco_transf_8"/>
    <property type="match status" value="1"/>
</dbReference>
<evidence type="ECO:0000256" key="5">
    <source>
        <dbReference type="ARBA" id="ARBA00022723"/>
    </source>
</evidence>
<dbReference type="GO" id="GO:0046872">
    <property type="term" value="F:metal ion binding"/>
    <property type="evidence" value="ECO:0007669"/>
    <property type="project" value="UniProtKB-KW"/>
</dbReference>
<evidence type="ECO:0000256" key="12">
    <source>
        <dbReference type="ARBA" id="ARBA00052293"/>
    </source>
</evidence>
<keyword evidence="7" id="KW-0325">Glycoprotein</keyword>
<dbReference type="PANTHER" id="PTHR11183">
    <property type="entry name" value="GLYCOGENIN SUBFAMILY MEMBER"/>
    <property type="match status" value="1"/>
</dbReference>
<keyword evidence="16" id="KW-1185">Reference proteome</keyword>
<keyword evidence="4" id="KW-0808">Transferase</keyword>
<evidence type="ECO:0000256" key="6">
    <source>
        <dbReference type="ARBA" id="ARBA00023056"/>
    </source>
</evidence>
<dbReference type="SUPFAM" id="SSF53448">
    <property type="entry name" value="Nucleotide-diphospho-sugar transferases"/>
    <property type="match status" value="1"/>
</dbReference>
<proteinExistence type="inferred from homology"/>
<comment type="subcellular location">
    <subcellularLocation>
        <location evidence="2">Cytoplasm</location>
    </subcellularLocation>
</comment>
<evidence type="ECO:0000256" key="11">
    <source>
        <dbReference type="ARBA" id="ARBA00050886"/>
    </source>
</evidence>
<reference evidence="15 16" key="2">
    <citation type="submission" date="2018-08" db="EMBL/GenBank/DDBJ databases">
        <authorList>
            <person name="Laetsch R D."/>
            <person name="Stevens L."/>
            <person name="Kumar S."/>
            <person name="Blaxter L. M."/>
        </authorList>
    </citation>
    <scope>NUCLEOTIDE SEQUENCE [LARGE SCALE GENOMIC DNA]</scope>
</reference>
<evidence type="ECO:0000256" key="9">
    <source>
        <dbReference type="ARBA" id="ARBA00038162"/>
    </source>
</evidence>
<evidence type="ECO:0000256" key="7">
    <source>
        <dbReference type="ARBA" id="ARBA00023180"/>
    </source>
</evidence>
<protein>
    <recommendedName>
        <fullName evidence="10">glycogenin glucosyltransferase</fullName>
        <ecNumber evidence="10">2.4.1.186</ecNumber>
    </recommendedName>
</protein>
<comment type="similarity">
    <text evidence="9">Belongs to the glycosyltransferase 8 family. Glycogenin subfamily.</text>
</comment>
<dbReference type="InterPro" id="IPR050587">
    <property type="entry name" value="GNT1/Glycosyltrans_8"/>
</dbReference>
<dbReference type="GO" id="GO:0005737">
    <property type="term" value="C:cytoplasm"/>
    <property type="evidence" value="ECO:0007669"/>
    <property type="project" value="UniProtKB-SubCell"/>
</dbReference>
<keyword evidence="5" id="KW-0479">Metal-binding</keyword>
<evidence type="ECO:0000256" key="13">
    <source>
        <dbReference type="ARBA" id="ARBA00057883"/>
    </source>
</evidence>
<evidence type="ECO:0000256" key="2">
    <source>
        <dbReference type="ARBA" id="ARBA00004496"/>
    </source>
</evidence>
<dbReference type="EC" id="2.4.1.186" evidence="10"/>
<dbReference type="STRING" id="42157.A0A182E5W0"/>
<dbReference type="GO" id="GO:0008466">
    <property type="term" value="F:glycogenin glucosyltransferase activity"/>
    <property type="evidence" value="ECO:0007669"/>
    <property type="project" value="UniProtKB-EC"/>
</dbReference>
<comment type="catalytic activity">
    <reaction evidence="12">
        <text>L-tyrosyl-[glycogenin] + UDP-alpha-D-glucose = alpha-D-glucosyl-L-tyrosyl-[glycogenin] + UDP + H(+)</text>
        <dbReference type="Rhea" id="RHEA:23360"/>
        <dbReference type="Rhea" id="RHEA-COMP:14604"/>
        <dbReference type="Rhea" id="RHEA-COMP:14605"/>
        <dbReference type="ChEBI" id="CHEBI:15378"/>
        <dbReference type="ChEBI" id="CHEBI:46858"/>
        <dbReference type="ChEBI" id="CHEBI:58223"/>
        <dbReference type="ChEBI" id="CHEBI:58885"/>
        <dbReference type="ChEBI" id="CHEBI:140573"/>
        <dbReference type="EC" id="2.4.1.186"/>
    </reaction>
</comment>
<evidence type="ECO:0000256" key="1">
    <source>
        <dbReference type="ARBA" id="ARBA00001936"/>
    </source>
</evidence>
<dbReference type="AlphaFoldDB" id="A0A182E5W0"/>
<dbReference type="GO" id="GO:0005978">
    <property type="term" value="P:glycogen biosynthetic process"/>
    <property type="evidence" value="ECO:0007669"/>
    <property type="project" value="UniProtKB-KW"/>
</dbReference>
<dbReference type="InterPro" id="IPR029044">
    <property type="entry name" value="Nucleotide-diphossugar_trans"/>
</dbReference>
<dbReference type="CDD" id="cd02537">
    <property type="entry name" value="GT8_Glycogenin"/>
    <property type="match status" value="1"/>
</dbReference>
<organism evidence="17">
    <name type="scientific">Onchocerca ochengi</name>
    <name type="common">Filarial nematode worm</name>
    <dbReference type="NCBI Taxonomy" id="42157"/>
    <lineage>
        <taxon>Eukaryota</taxon>
        <taxon>Metazoa</taxon>
        <taxon>Ecdysozoa</taxon>
        <taxon>Nematoda</taxon>
        <taxon>Chromadorea</taxon>
        <taxon>Rhabditida</taxon>
        <taxon>Spirurina</taxon>
        <taxon>Spiruromorpha</taxon>
        <taxon>Filarioidea</taxon>
        <taxon>Onchocercidae</taxon>
        <taxon>Onchocerca</taxon>
    </lineage>
</organism>
<feature type="region of interest" description="Disordered" evidence="14">
    <location>
        <begin position="249"/>
        <end position="306"/>
    </location>
</feature>
<evidence type="ECO:0000256" key="4">
    <source>
        <dbReference type="ARBA" id="ARBA00022679"/>
    </source>
</evidence>
<name>A0A182E5W0_ONCOC</name>
<gene>
    <name evidence="15" type="ORF">NOO_LOCUS3395</name>
</gene>
<dbReference type="InterPro" id="IPR002495">
    <property type="entry name" value="Glyco_trans_8"/>
</dbReference>
<dbReference type="FunFam" id="3.90.550.10:FF:000092">
    <property type="entry name" value="Glycogenin 2"/>
    <property type="match status" value="1"/>
</dbReference>
<feature type="compositionally biased region" description="Low complexity" evidence="14">
    <location>
        <begin position="277"/>
        <end position="303"/>
    </location>
</feature>
<evidence type="ECO:0000256" key="3">
    <source>
        <dbReference type="ARBA" id="ARBA00022490"/>
    </source>
</evidence>
<keyword evidence="3" id="KW-0963">Cytoplasm</keyword>
<feature type="compositionally biased region" description="Low complexity" evidence="14">
    <location>
        <begin position="252"/>
        <end position="262"/>
    </location>
</feature>